<accession>A0ABW9ZPA2</accession>
<dbReference type="Proteomes" id="UP000541347">
    <property type="component" value="Unassembled WGS sequence"/>
</dbReference>
<dbReference type="RefSeq" id="WP_161676758.1">
    <property type="nucleotide sequence ID" value="NZ_JAABLP010000003.1"/>
</dbReference>
<protein>
    <submittedName>
        <fullName evidence="1">Bacteriochlorophyll 4-vinyl reductase</fullName>
    </submittedName>
</protein>
<comment type="caution">
    <text evidence="1">The sequence shown here is derived from an EMBL/GenBank/DDBJ whole genome shotgun (WGS) entry which is preliminary data.</text>
</comment>
<keyword evidence="2" id="KW-1185">Reference proteome</keyword>
<dbReference type="EMBL" id="JAABLP010000003">
    <property type="protein sequence ID" value="NBN64814.1"/>
    <property type="molecule type" value="Genomic_DNA"/>
</dbReference>
<evidence type="ECO:0000313" key="1">
    <source>
        <dbReference type="EMBL" id="NBN64814.1"/>
    </source>
</evidence>
<organism evidence="1 2">
    <name type="scientific">Pannonibacter tanglangensis</name>
    <dbReference type="NCBI Taxonomy" id="2750084"/>
    <lineage>
        <taxon>Bacteria</taxon>
        <taxon>Pseudomonadati</taxon>
        <taxon>Pseudomonadota</taxon>
        <taxon>Alphaproteobacteria</taxon>
        <taxon>Hyphomicrobiales</taxon>
        <taxon>Stappiaceae</taxon>
        <taxon>Pannonibacter</taxon>
    </lineage>
</organism>
<dbReference type="NCBIfam" id="TIGR02019">
    <property type="entry name" value="BchJ"/>
    <property type="match status" value="1"/>
</dbReference>
<dbReference type="InterPro" id="IPR010249">
    <property type="entry name" value="BchJ"/>
</dbReference>
<reference evidence="1 2" key="1">
    <citation type="submission" date="2020-01" db="EMBL/GenBank/DDBJ databases">
        <authorList>
            <person name="Peng S.Y."/>
            <person name="Li J."/>
            <person name="Wang M."/>
            <person name="Wang L."/>
            <person name="Wang C.Q."/>
            <person name="Wang J.R."/>
        </authorList>
    </citation>
    <scope>NUCLEOTIDE SEQUENCE [LARGE SCALE GENOMIC DNA]</scope>
    <source>
        <strain evidence="1 2">XCT-34</strain>
    </source>
</reference>
<name>A0ABW9ZPA2_9HYPH</name>
<proteinExistence type="predicted"/>
<evidence type="ECO:0000313" key="2">
    <source>
        <dbReference type="Proteomes" id="UP000541347"/>
    </source>
</evidence>
<sequence length="185" mass="18926">MTTPVGGPLIGPNVLIQTAAALRAKVGEVQTARIFAGAGLAHRLADPPGAMVPMGEALALMRSLATGLAPTAALSVAEDSGRRTGAYVAANRIPALARKLLGLLPAPLAARLLGRAIVAHAWTFAGGAPVISRWRRGAILIEIADEADPLTRAWRAAVLAQLFSLLVTPAAHAEAAGSTYTVHLA</sequence>
<gene>
    <name evidence="1" type="primary">bchJ</name>
    <name evidence="1" type="ORF">GWI71_14065</name>
</gene>